<accession>Q2Z0E7</accession>
<dbReference type="InterPro" id="IPR016195">
    <property type="entry name" value="Pol/histidinol_Pase-like"/>
</dbReference>
<dbReference type="Gene3D" id="2.40.50.140">
    <property type="entry name" value="Nucleic acid-binding proteins"/>
    <property type="match status" value="1"/>
</dbReference>
<dbReference type="GO" id="GO:0006260">
    <property type="term" value="P:DNA replication"/>
    <property type="evidence" value="ECO:0007669"/>
    <property type="project" value="UniProtKB-KW"/>
</dbReference>
<dbReference type="InterPro" id="IPR029460">
    <property type="entry name" value="DNAPol_HHH"/>
</dbReference>
<evidence type="ECO:0000256" key="8">
    <source>
        <dbReference type="ARBA" id="ARBA00049244"/>
    </source>
</evidence>
<sequence>MMHSDFVHLHNHSQYSLLDGACRIDRMVQRALEFRMPALAITDHGSMFGAIEFYSEAREHGIKPIIGMEAYVTPGSHAEKPAGKGMESYSHLLLLIRNAEGYRNLMKLSSASYVDGFYYKPRVDKELLRKYGDGLLACTACLKGEPAQHVLAGNEDAARESIIELVEIFGDGHVYLEVHNHGMPEEAVIRQAYVRLGRELGVPLVAANDCHYVRREQAAAHDVLLCIQTGREIDEPNRMRMPNDEFYMKSPEEMRELFLDCPGAYENTIEVAEKCNLQLDFDHVHMPEFPIPQGYTDAAAHLEALTREGLEERYETVTPEVEARAALELSMIGQMGFAGYFLIVHDFIHEARRRGIPVGPGRGSAAASIVSYALGITELDPLEFGLVFERFLNPARKSMPDFDIDFCYERRNEIIEYVTEKYGRESVAQIITFGTMQARAAIRDVGRVLKFPYSEVDRVAKMVPRELNITLEEALAKTPELKALRDSDERYAKLLDYAGDLEGLARHASVHAAGVIIAPGRIDDWAPLYRSNKGEITTQYPMNSLARIGLLKFDFLGLRTLTVIHDALAMIRENRGIDLAPDRIPLDDPETYELLGTGHTVGIFQVESSGMRDLLRKVRPERLEDMTAVNALFRPGPLGSGMVDDYVKRKHGRQKVSYIHPKLAPVLEETYGVMAYQEQVMQISSALAGFSMSQADVLLNAMRKKVVEQMATQREDFLAGCRENGISERIAVKVFDQMEFFSGYGFNKPHSACYAVLAVRTAYLKTHFAPEFMAATLTSEMDNSDRVVALTGECRRLGIRVLPPDVNEGHVEFRATSRGDIQFGLSAVKNVGRAAVRSMVAARREHGSFEDVFDLTSRVDLRLVNRRVLESLVAAGALDGLHGHRAQQYEAIGAALDLGQRAQRDRDSGQTSLMDILDTDAGSELRPRRLPEATPWPDGVALAKEKEVLGMYVSGHPLARYEKELSTFATATTMDLAEMVDDEPVRLGGIITHVKTTADRKGEQMAFVTLEDFTGSVELVVFSSTYAKKSEIIRRDAAVIVDGKVSTREEEEPKVIVADVVSLSHAHGRFVERMTISITSVGFEESMLEDLRDVLLSHGGTCPVDIVVKAASGEDVMISTGGMRVEPSRELVARLEDIVGETGVALTGSVATARVPEPGF</sequence>
<dbReference type="SUPFAM" id="SSF89550">
    <property type="entry name" value="PHP domain-like"/>
    <property type="match status" value="1"/>
</dbReference>
<protein>
    <recommendedName>
        <fullName evidence="3">DNA polymerase III subunit alpha</fullName>
        <ecNumber evidence="2">2.7.7.7</ecNumber>
    </recommendedName>
</protein>
<dbReference type="PANTHER" id="PTHR32294">
    <property type="entry name" value="DNA POLYMERASE III SUBUNIT ALPHA"/>
    <property type="match status" value="1"/>
</dbReference>
<dbReference type="CDD" id="cd12113">
    <property type="entry name" value="PHP_PolIIIA_DnaE3"/>
    <property type="match status" value="1"/>
</dbReference>
<evidence type="ECO:0000256" key="4">
    <source>
        <dbReference type="ARBA" id="ARBA00022679"/>
    </source>
</evidence>
<evidence type="ECO:0000256" key="5">
    <source>
        <dbReference type="ARBA" id="ARBA00022695"/>
    </source>
</evidence>
<dbReference type="SMART" id="SM00481">
    <property type="entry name" value="POLIIIAc"/>
    <property type="match status" value="1"/>
</dbReference>
<dbReference type="NCBIfam" id="NF005298">
    <property type="entry name" value="PRK06826.1"/>
    <property type="match status" value="1"/>
</dbReference>
<dbReference type="EMBL" id="AJ937760">
    <property type="protein sequence ID" value="CAI78453.1"/>
    <property type="molecule type" value="Genomic_DNA"/>
</dbReference>
<dbReference type="SUPFAM" id="SSF50249">
    <property type="entry name" value="Nucleic acid-binding proteins"/>
    <property type="match status" value="1"/>
</dbReference>
<keyword evidence="4" id="KW-0808">Transferase</keyword>
<keyword evidence="6" id="KW-0235">DNA replication</keyword>
<reference evidence="10" key="1">
    <citation type="journal article" date="2005" name="Environ. Microbiol.">
        <title>Lateral gene transfer and phylogenetic assignment of environmental fosmid clones.</title>
        <authorList>
            <person name="Nesbo C.L."/>
            <person name="Boucher Y."/>
            <person name="Dlutek M."/>
            <person name="Doolittle F.W."/>
        </authorList>
    </citation>
    <scope>NUCLEOTIDE SEQUENCE</scope>
</reference>
<dbReference type="InterPro" id="IPR012340">
    <property type="entry name" value="NA-bd_OB-fold"/>
</dbReference>
<evidence type="ECO:0000256" key="2">
    <source>
        <dbReference type="ARBA" id="ARBA00012417"/>
    </source>
</evidence>
<dbReference type="Gene3D" id="3.20.20.140">
    <property type="entry name" value="Metal-dependent hydrolases"/>
    <property type="match status" value="1"/>
</dbReference>
<dbReference type="GO" id="GO:0003676">
    <property type="term" value="F:nucleic acid binding"/>
    <property type="evidence" value="ECO:0007669"/>
    <property type="project" value="InterPro"/>
</dbReference>
<organism evidence="10">
    <name type="scientific">uncultured Latescibacterota bacterium</name>
    <dbReference type="NCBI Taxonomy" id="199737"/>
    <lineage>
        <taxon>Bacteria</taxon>
        <taxon>Pseudomonadati</taxon>
        <taxon>Candidatus Latescibacterota</taxon>
        <taxon>environmental samples</taxon>
    </lineage>
</organism>
<keyword evidence="5" id="KW-0548">Nucleotidyltransferase</keyword>
<evidence type="ECO:0000313" key="10">
    <source>
        <dbReference type="EMBL" id="CAI78453.1"/>
    </source>
</evidence>
<dbReference type="GO" id="GO:0008408">
    <property type="term" value="F:3'-5' exonuclease activity"/>
    <property type="evidence" value="ECO:0007669"/>
    <property type="project" value="InterPro"/>
</dbReference>
<evidence type="ECO:0000256" key="6">
    <source>
        <dbReference type="ARBA" id="ARBA00022705"/>
    </source>
</evidence>
<gene>
    <name evidence="10" type="primary">dnaE</name>
</gene>
<feature type="domain" description="Polymerase/histidinol phosphatase N-terminal" evidence="9">
    <location>
        <begin position="7"/>
        <end position="74"/>
    </location>
</feature>
<comment type="subcellular location">
    <subcellularLocation>
        <location evidence="1">Cytoplasm</location>
    </subcellularLocation>
</comment>
<dbReference type="Gene3D" id="1.10.150.870">
    <property type="match status" value="1"/>
</dbReference>
<evidence type="ECO:0000256" key="1">
    <source>
        <dbReference type="ARBA" id="ARBA00004496"/>
    </source>
</evidence>
<comment type="catalytic activity">
    <reaction evidence="8">
        <text>DNA(n) + a 2'-deoxyribonucleoside 5'-triphosphate = DNA(n+1) + diphosphate</text>
        <dbReference type="Rhea" id="RHEA:22508"/>
        <dbReference type="Rhea" id="RHEA-COMP:17339"/>
        <dbReference type="Rhea" id="RHEA-COMP:17340"/>
        <dbReference type="ChEBI" id="CHEBI:33019"/>
        <dbReference type="ChEBI" id="CHEBI:61560"/>
        <dbReference type="ChEBI" id="CHEBI:173112"/>
        <dbReference type="EC" id="2.7.7.7"/>
    </reaction>
</comment>
<dbReference type="Pfam" id="PF01336">
    <property type="entry name" value="tRNA_anti-codon"/>
    <property type="match status" value="1"/>
</dbReference>
<name>Q2Z0E7_9BACT</name>
<dbReference type="AlphaFoldDB" id="Q2Z0E7"/>
<dbReference type="PANTHER" id="PTHR32294:SF0">
    <property type="entry name" value="DNA POLYMERASE III SUBUNIT ALPHA"/>
    <property type="match status" value="1"/>
</dbReference>
<dbReference type="InterPro" id="IPR004365">
    <property type="entry name" value="NA-bd_OB_tRNA"/>
</dbReference>
<evidence type="ECO:0000259" key="9">
    <source>
        <dbReference type="SMART" id="SM00481"/>
    </source>
</evidence>
<dbReference type="Pfam" id="PF14579">
    <property type="entry name" value="HHH_6"/>
    <property type="match status" value="1"/>
</dbReference>
<dbReference type="GO" id="GO:0005737">
    <property type="term" value="C:cytoplasm"/>
    <property type="evidence" value="ECO:0007669"/>
    <property type="project" value="UniProtKB-SubCell"/>
</dbReference>
<dbReference type="InterPro" id="IPR003141">
    <property type="entry name" value="Pol/His_phosphatase_N"/>
</dbReference>
<dbReference type="InterPro" id="IPR004013">
    <property type="entry name" value="PHP_dom"/>
</dbReference>
<dbReference type="NCBIfam" id="NF004226">
    <property type="entry name" value="PRK05673.1"/>
    <property type="match status" value="1"/>
</dbReference>
<dbReference type="Pfam" id="PF17657">
    <property type="entry name" value="DNA_pol3_finger"/>
    <property type="match status" value="1"/>
</dbReference>
<proteinExistence type="predicted"/>
<dbReference type="CDD" id="cd04485">
    <property type="entry name" value="DnaE_OBF"/>
    <property type="match status" value="1"/>
</dbReference>
<dbReference type="Pfam" id="PF02811">
    <property type="entry name" value="PHP"/>
    <property type="match status" value="1"/>
</dbReference>
<keyword evidence="7" id="KW-0239">DNA-directed DNA polymerase</keyword>
<dbReference type="InterPro" id="IPR004805">
    <property type="entry name" value="DnaE2/DnaE/PolC"/>
</dbReference>
<dbReference type="GO" id="GO:0003887">
    <property type="term" value="F:DNA-directed DNA polymerase activity"/>
    <property type="evidence" value="ECO:0007669"/>
    <property type="project" value="UniProtKB-KW"/>
</dbReference>
<dbReference type="NCBIfam" id="TIGR00594">
    <property type="entry name" value="polc"/>
    <property type="match status" value="1"/>
</dbReference>
<dbReference type="InterPro" id="IPR040982">
    <property type="entry name" value="DNA_pol3_finger"/>
</dbReference>
<dbReference type="Pfam" id="PF07733">
    <property type="entry name" value="DNA_pol3_alpha"/>
    <property type="match status" value="1"/>
</dbReference>
<dbReference type="EC" id="2.7.7.7" evidence="2"/>
<dbReference type="InterPro" id="IPR011708">
    <property type="entry name" value="DNA_pol3_alpha_NTPase_dom"/>
</dbReference>
<evidence type="ECO:0000256" key="7">
    <source>
        <dbReference type="ARBA" id="ARBA00022932"/>
    </source>
</evidence>
<dbReference type="Gene3D" id="1.10.10.1600">
    <property type="entry name" value="Bacterial DNA polymerase III alpha subunit, thumb domain"/>
    <property type="match status" value="1"/>
</dbReference>
<evidence type="ECO:0000256" key="3">
    <source>
        <dbReference type="ARBA" id="ARBA00019114"/>
    </source>
</evidence>
<dbReference type="InterPro" id="IPR041931">
    <property type="entry name" value="DNA_pol3_alpha_thumb_dom"/>
</dbReference>